<feature type="domain" description="Acyltransferase 3" evidence="2">
    <location>
        <begin position="18"/>
        <end position="345"/>
    </location>
</feature>
<accession>A0A6P1W6D5</accession>
<feature type="transmembrane region" description="Helical" evidence="1">
    <location>
        <begin position="90"/>
        <end position="110"/>
    </location>
</feature>
<protein>
    <submittedName>
        <fullName evidence="3">Acyltransferase family protein</fullName>
    </submittedName>
</protein>
<name>A0A6P1W6D5_9BACT</name>
<dbReference type="PANTHER" id="PTHR23028">
    <property type="entry name" value="ACETYLTRANSFERASE"/>
    <property type="match status" value="1"/>
</dbReference>
<keyword evidence="1" id="KW-0472">Membrane</keyword>
<feature type="transmembrane region" description="Helical" evidence="1">
    <location>
        <begin position="51"/>
        <end position="70"/>
    </location>
</feature>
<dbReference type="InterPro" id="IPR050879">
    <property type="entry name" value="Acyltransferase_3"/>
</dbReference>
<dbReference type="Proteomes" id="UP000464577">
    <property type="component" value="Chromosome"/>
</dbReference>
<reference evidence="3 4" key="1">
    <citation type="submission" date="2019-11" db="EMBL/GenBank/DDBJ databases">
        <title>Spirosoma endbachense sp. nov., isolated from a natural salt meadow.</title>
        <authorList>
            <person name="Rojas J."/>
            <person name="Ambika Manirajan B."/>
            <person name="Ratering S."/>
            <person name="Suarez C."/>
            <person name="Geissler-Plaum R."/>
            <person name="Schnell S."/>
        </authorList>
    </citation>
    <scope>NUCLEOTIDE SEQUENCE [LARGE SCALE GENOMIC DNA]</scope>
    <source>
        <strain evidence="3 4">I-24</strain>
    </source>
</reference>
<keyword evidence="3" id="KW-0808">Transferase</keyword>
<feature type="transmembrane region" description="Helical" evidence="1">
    <location>
        <begin position="196"/>
        <end position="218"/>
    </location>
</feature>
<gene>
    <name evidence="3" type="ORF">GJR95_33355</name>
</gene>
<keyword evidence="4" id="KW-1185">Reference proteome</keyword>
<keyword evidence="3" id="KW-0012">Acyltransferase</keyword>
<dbReference type="EMBL" id="CP045997">
    <property type="protein sequence ID" value="QHV99599.1"/>
    <property type="molecule type" value="Genomic_DNA"/>
</dbReference>
<evidence type="ECO:0000313" key="4">
    <source>
        <dbReference type="Proteomes" id="UP000464577"/>
    </source>
</evidence>
<feature type="transmembrane region" description="Helical" evidence="1">
    <location>
        <begin position="238"/>
        <end position="255"/>
    </location>
</feature>
<feature type="transmembrane region" description="Helical" evidence="1">
    <location>
        <begin position="169"/>
        <end position="190"/>
    </location>
</feature>
<dbReference type="GO" id="GO:0016020">
    <property type="term" value="C:membrane"/>
    <property type="evidence" value="ECO:0007669"/>
    <property type="project" value="TreeGrafter"/>
</dbReference>
<dbReference type="Pfam" id="PF01757">
    <property type="entry name" value="Acyl_transf_3"/>
    <property type="match status" value="1"/>
</dbReference>
<dbReference type="GO" id="GO:0016747">
    <property type="term" value="F:acyltransferase activity, transferring groups other than amino-acyl groups"/>
    <property type="evidence" value="ECO:0007669"/>
    <property type="project" value="InterPro"/>
</dbReference>
<dbReference type="AlphaFoldDB" id="A0A6P1W6D5"/>
<dbReference type="KEGG" id="senf:GJR95_33355"/>
<sequence>MFATSTHPSTSVGLYVPALTGLRAVAAYLVFLHHYNPVATDGWTHQLIAQGYIGVTVFFVLSGFLIYHRYAESYFSRTHWSWRLYYQNRFARIVPLYTLLLVLTSGISIVQGKPAHWFDFVLNLTLAKGLFEPYKFSGIAQSWSLTVEECFYLVVPWLFVLLRRWGPFLLTITLVSLGLFLWLTIGALNWHGLFGSFPFVLFYTFFGRSFEFVTGMWLAHRWDQDKLPGIRHVTSKGLLLICSCMGWQTYIARIITNSEMQLWSEVVVYNFILPVGIGLLLLGLVQEPSGLQRFLAHPIMQALGRSSYAFYLIHIGVIARLVQHMIGGSNSGVLFALLVLIALSLYTWIEKPLQRKLRSG</sequence>
<dbReference type="RefSeq" id="WP_162389999.1">
    <property type="nucleotide sequence ID" value="NZ_CP045997.1"/>
</dbReference>
<dbReference type="PANTHER" id="PTHR23028:SF53">
    <property type="entry name" value="ACYL_TRANSF_3 DOMAIN-CONTAINING PROTEIN"/>
    <property type="match status" value="1"/>
</dbReference>
<dbReference type="InterPro" id="IPR002656">
    <property type="entry name" value="Acyl_transf_3_dom"/>
</dbReference>
<feature type="transmembrane region" description="Helical" evidence="1">
    <location>
        <begin position="267"/>
        <end position="285"/>
    </location>
</feature>
<evidence type="ECO:0000313" key="3">
    <source>
        <dbReference type="EMBL" id="QHV99599.1"/>
    </source>
</evidence>
<feature type="transmembrane region" description="Helical" evidence="1">
    <location>
        <begin position="306"/>
        <end position="326"/>
    </location>
</feature>
<keyword evidence="1" id="KW-1133">Transmembrane helix</keyword>
<keyword evidence="1" id="KW-0812">Transmembrane</keyword>
<organism evidence="3 4">
    <name type="scientific">Spirosoma endbachense</name>
    <dbReference type="NCBI Taxonomy" id="2666025"/>
    <lineage>
        <taxon>Bacteria</taxon>
        <taxon>Pseudomonadati</taxon>
        <taxon>Bacteroidota</taxon>
        <taxon>Cytophagia</taxon>
        <taxon>Cytophagales</taxon>
        <taxon>Cytophagaceae</taxon>
        <taxon>Spirosoma</taxon>
    </lineage>
</organism>
<evidence type="ECO:0000259" key="2">
    <source>
        <dbReference type="Pfam" id="PF01757"/>
    </source>
</evidence>
<feature type="transmembrane region" description="Helical" evidence="1">
    <location>
        <begin position="143"/>
        <end position="162"/>
    </location>
</feature>
<proteinExistence type="predicted"/>
<feature type="transmembrane region" description="Helical" evidence="1">
    <location>
        <begin position="332"/>
        <end position="349"/>
    </location>
</feature>
<feature type="transmembrane region" description="Helical" evidence="1">
    <location>
        <begin position="12"/>
        <end position="31"/>
    </location>
</feature>
<dbReference type="GO" id="GO:0009103">
    <property type="term" value="P:lipopolysaccharide biosynthetic process"/>
    <property type="evidence" value="ECO:0007669"/>
    <property type="project" value="TreeGrafter"/>
</dbReference>
<evidence type="ECO:0000256" key="1">
    <source>
        <dbReference type="SAM" id="Phobius"/>
    </source>
</evidence>